<feature type="domain" description="HNH nuclease" evidence="3">
    <location>
        <begin position="161"/>
        <end position="214"/>
    </location>
</feature>
<feature type="compositionally biased region" description="Basic and acidic residues" evidence="2">
    <location>
        <begin position="288"/>
        <end position="310"/>
    </location>
</feature>
<evidence type="ECO:0000259" key="3">
    <source>
        <dbReference type="SMART" id="SM00507"/>
    </source>
</evidence>
<dbReference type="InterPro" id="IPR034829">
    <property type="entry name" value="DnaD-like_sf"/>
</dbReference>
<dbReference type="InterPro" id="IPR003615">
    <property type="entry name" value="HNH_nuc"/>
</dbReference>
<dbReference type="AlphaFoldDB" id="A0A4U2YWH8"/>
<dbReference type="Proteomes" id="UP000308744">
    <property type="component" value="Unassembled WGS sequence"/>
</dbReference>
<dbReference type="RefSeq" id="WP_107896407.1">
    <property type="nucleotide sequence ID" value="NZ_PYWM01000020.1"/>
</dbReference>
<evidence type="ECO:0000256" key="2">
    <source>
        <dbReference type="SAM" id="MobiDB-lite"/>
    </source>
</evidence>
<feature type="compositionally biased region" description="Polar residues" evidence="2">
    <location>
        <begin position="408"/>
        <end position="418"/>
    </location>
</feature>
<evidence type="ECO:0000313" key="5">
    <source>
        <dbReference type="Proteomes" id="UP000308744"/>
    </source>
</evidence>
<dbReference type="InterPro" id="IPR006343">
    <property type="entry name" value="DnaB/C_C"/>
</dbReference>
<reference evidence="4 5" key="1">
    <citation type="submission" date="2019-04" db="EMBL/GenBank/DDBJ databases">
        <title>Lysinibacillus genome sequencing.</title>
        <authorList>
            <person name="Dunlap C."/>
        </authorList>
    </citation>
    <scope>NUCLEOTIDE SEQUENCE [LARGE SCALE GENOMIC DNA]</scope>
    <source>
        <strain evidence="4 5">CCTCC AB 2010389</strain>
    </source>
</reference>
<proteinExistence type="inferred from homology"/>
<evidence type="ECO:0000313" key="4">
    <source>
        <dbReference type="EMBL" id="TKI65590.1"/>
    </source>
</evidence>
<protein>
    <recommendedName>
        <fullName evidence="3">HNH nuclease domain-containing protein</fullName>
    </recommendedName>
</protein>
<keyword evidence="5" id="KW-1185">Reference proteome</keyword>
<evidence type="ECO:0000256" key="1">
    <source>
        <dbReference type="ARBA" id="ARBA00093462"/>
    </source>
</evidence>
<feature type="region of interest" description="Disordered" evidence="2">
    <location>
        <begin position="397"/>
        <end position="453"/>
    </location>
</feature>
<dbReference type="Gene3D" id="1.10.10.630">
    <property type="entry name" value="DnaD domain-like"/>
    <property type="match status" value="1"/>
</dbReference>
<comment type="caution">
    <text evidence="4">The sequence shown here is derived from an EMBL/GenBank/DDBJ whole genome shotgun (WGS) entry which is preliminary data.</text>
</comment>
<dbReference type="PANTHER" id="PTHR37293">
    <property type="entry name" value="PHAGE REPLICATION PROTEIN-RELATED"/>
    <property type="match status" value="1"/>
</dbReference>
<dbReference type="EMBL" id="SZPU01000062">
    <property type="protein sequence ID" value="TKI65590.1"/>
    <property type="molecule type" value="Genomic_DNA"/>
</dbReference>
<accession>A0A4U2YWH8</accession>
<dbReference type="SUPFAM" id="SSF158499">
    <property type="entry name" value="DnaD domain-like"/>
    <property type="match status" value="1"/>
</dbReference>
<sequence>MAKFRYVYTSLWTDGKVIEEFTPEDKLFFLYLLTNEHTKQIGVYQITKKHMAFELGYSPEVINALMQRFLDHHKLIRYNEETREIAIRNWGRYNLIKAGKPIMDCVRRELEDVKDTSLLEFVVSSVSHESLKQLYINVLNGASNYAEPSKQSKPKDLDNITKRDYIILRDGQRCFYTGLKLQLKDIELDHINPQVNGGGSEISNLVVSYNKFNNLKSGTTDLKEVVDFWNLKHPEIPVNYETVIAKINTLKEFEYERAEANVSITVAVKNEIYDTYTLRNYLNTIRGQKEKQTEKEKENKKENKKEKQTTDSEVGQSSVTEEQLIFLTRFFDENIQRASGYICECIEHMAKENEPALVYEAMKITALQQPQPKKPIQYTEGILAKWRQEHVLNVEQLKAKESREKASRQQSNRSSYKNHTGRTEVVPEWFANRNEEEPTSATEPSNNTIDFEAERQKVLEMLGKKESVSNG</sequence>
<feature type="compositionally biased region" description="Basic and acidic residues" evidence="2">
    <location>
        <begin position="397"/>
        <end position="407"/>
    </location>
</feature>
<gene>
    <name evidence="4" type="ORF">FC756_16200</name>
</gene>
<dbReference type="PANTHER" id="PTHR37293:SF5">
    <property type="entry name" value="DNA REPLICATION PROTEIN"/>
    <property type="match status" value="1"/>
</dbReference>
<dbReference type="InterPro" id="IPR053162">
    <property type="entry name" value="DnaD"/>
</dbReference>
<name>A0A4U2YWH8_9BACI</name>
<organism evidence="4 5">
    <name type="scientific">Lysinibacillus mangiferihumi</name>
    <dbReference type="NCBI Taxonomy" id="1130819"/>
    <lineage>
        <taxon>Bacteria</taxon>
        <taxon>Bacillati</taxon>
        <taxon>Bacillota</taxon>
        <taxon>Bacilli</taxon>
        <taxon>Bacillales</taxon>
        <taxon>Bacillaceae</taxon>
        <taxon>Lysinibacillus</taxon>
    </lineage>
</organism>
<dbReference type="Pfam" id="PF07261">
    <property type="entry name" value="DnaB_2"/>
    <property type="match status" value="1"/>
</dbReference>
<feature type="region of interest" description="Disordered" evidence="2">
    <location>
        <begin position="288"/>
        <end position="316"/>
    </location>
</feature>
<dbReference type="CDD" id="cd00085">
    <property type="entry name" value="HNHc"/>
    <property type="match status" value="1"/>
</dbReference>
<comment type="similarity">
    <text evidence="1">Belongs to the DnaB/DnaD family.</text>
</comment>
<dbReference type="SMART" id="SM00507">
    <property type="entry name" value="HNHc"/>
    <property type="match status" value="1"/>
</dbReference>
<feature type="compositionally biased region" description="Polar residues" evidence="2">
    <location>
        <begin position="439"/>
        <end position="449"/>
    </location>
</feature>
<dbReference type="Gene3D" id="1.10.30.50">
    <property type="match status" value="1"/>
</dbReference>